<keyword evidence="2" id="KW-0723">Serine/threonine-protein kinase</keyword>
<evidence type="ECO:0000259" key="12">
    <source>
        <dbReference type="PROSITE" id="PS50011"/>
    </source>
</evidence>
<feature type="domain" description="Protein kinase" evidence="12">
    <location>
        <begin position="1"/>
        <end position="283"/>
    </location>
</feature>
<dbReference type="InterPro" id="IPR000719">
    <property type="entry name" value="Prot_kinase_dom"/>
</dbReference>
<dbReference type="InterPro" id="IPR001245">
    <property type="entry name" value="Ser-Thr/Tyr_kinase_cat_dom"/>
</dbReference>
<evidence type="ECO:0000313" key="13">
    <source>
        <dbReference type="EMBL" id="KAL2496273.1"/>
    </source>
</evidence>
<dbReference type="FunFam" id="3.30.200.20:FF:000924">
    <property type="entry name" value="Uncharacterized protein"/>
    <property type="match status" value="1"/>
</dbReference>
<keyword evidence="4" id="KW-0732">Signal</keyword>
<evidence type="ECO:0000256" key="7">
    <source>
        <dbReference type="ARBA" id="ARBA00022840"/>
    </source>
</evidence>
<dbReference type="GO" id="GO:0005524">
    <property type="term" value="F:ATP binding"/>
    <property type="evidence" value="ECO:0007669"/>
    <property type="project" value="UniProtKB-KW"/>
</dbReference>
<comment type="caution">
    <text evidence="13">The sequence shown here is derived from an EMBL/GenBank/DDBJ whole genome shotgun (WGS) entry which is preliminary data.</text>
</comment>
<dbReference type="CDD" id="cd14066">
    <property type="entry name" value="STKc_IRAK"/>
    <property type="match status" value="1"/>
</dbReference>
<dbReference type="PANTHER" id="PTHR27002:SF214">
    <property type="entry name" value="RECEPTOR-LIKE SERINE_THREONINE-PROTEIN KINASE"/>
    <property type="match status" value="1"/>
</dbReference>
<dbReference type="Pfam" id="PF07714">
    <property type="entry name" value="PK_Tyr_Ser-Thr"/>
    <property type="match status" value="1"/>
</dbReference>
<protein>
    <recommendedName>
        <fullName evidence="1">non-specific serine/threonine protein kinase</fullName>
        <ecNumber evidence="1">2.7.11.1</ecNumber>
    </recommendedName>
</protein>
<evidence type="ECO:0000256" key="11">
    <source>
        <dbReference type="ARBA" id="ARBA00048679"/>
    </source>
</evidence>
<evidence type="ECO:0000256" key="3">
    <source>
        <dbReference type="ARBA" id="ARBA00022679"/>
    </source>
</evidence>
<organism evidence="13 14">
    <name type="scientific">Forsythia ovata</name>
    <dbReference type="NCBI Taxonomy" id="205694"/>
    <lineage>
        <taxon>Eukaryota</taxon>
        <taxon>Viridiplantae</taxon>
        <taxon>Streptophyta</taxon>
        <taxon>Embryophyta</taxon>
        <taxon>Tracheophyta</taxon>
        <taxon>Spermatophyta</taxon>
        <taxon>Magnoliopsida</taxon>
        <taxon>eudicotyledons</taxon>
        <taxon>Gunneridae</taxon>
        <taxon>Pentapetalae</taxon>
        <taxon>asterids</taxon>
        <taxon>lamiids</taxon>
        <taxon>Lamiales</taxon>
        <taxon>Oleaceae</taxon>
        <taxon>Forsythieae</taxon>
        <taxon>Forsythia</taxon>
    </lineage>
</organism>
<comment type="catalytic activity">
    <reaction evidence="11">
        <text>L-seryl-[protein] + ATP = O-phospho-L-seryl-[protein] + ADP + H(+)</text>
        <dbReference type="Rhea" id="RHEA:17989"/>
        <dbReference type="Rhea" id="RHEA-COMP:9863"/>
        <dbReference type="Rhea" id="RHEA-COMP:11604"/>
        <dbReference type="ChEBI" id="CHEBI:15378"/>
        <dbReference type="ChEBI" id="CHEBI:29999"/>
        <dbReference type="ChEBI" id="CHEBI:30616"/>
        <dbReference type="ChEBI" id="CHEBI:83421"/>
        <dbReference type="ChEBI" id="CHEBI:456216"/>
        <dbReference type="EC" id="2.7.11.1"/>
    </reaction>
</comment>
<evidence type="ECO:0000256" key="2">
    <source>
        <dbReference type="ARBA" id="ARBA00022527"/>
    </source>
</evidence>
<evidence type="ECO:0000256" key="1">
    <source>
        <dbReference type="ARBA" id="ARBA00012513"/>
    </source>
</evidence>
<evidence type="ECO:0000256" key="9">
    <source>
        <dbReference type="ARBA" id="ARBA00023180"/>
    </source>
</evidence>
<keyword evidence="14" id="KW-1185">Reference proteome</keyword>
<keyword evidence="7" id="KW-0067">ATP-binding</keyword>
<accession>A0ABD1S783</accession>
<dbReference type="PROSITE" id="PS50011">
    <property type="entry name" value="PROTEIN_KINASE_DOM"/>
    <property type="match status" value="1"/>
</dbReference>
<comment type="catalytic activity">
    <reaction evidence="10">
        <text>L-threonyl-[protein] + ATP = O-phospho-L-threonyl-[protein] + ADP + H(+)</text>
        <dbReference type="Rhea" id="RHEA:46608"/>
        <dbReference type="Rhea" id="RHEA-COMP:11060"/>
        <dbReference type="Rhea" id="RHEA-COMP:11605"/>
        <dbReference type="ChEBI" id="CHEBI:15378"/>
        <dbReference type="ChEBI" id="CHEBI:30013"/>
        <dbReference type="ChEBI" id="CHEBI:30616"/>
        <dbReference type="ChEBI" id="CHEBI:61977"/>
        <dbReference type="ChEBI" id="CHEBI:456216"/>
        <dbReference type="EC" id="2.7.11.1"/>
    </reaction>
</comment>
<proteinExistence type="predicted"/>
<reference evidence="14" key="1">
    <citation type="submission" date="2024-07" db="EMBL/GenBank/DDBJ databases">
        <title>Two chromosome-level genome assemblies of Korean endemic species Abeliophyllum distichum and Forsythia ovata (Oleaceae).</title>
        <authorList>
            <person name="Jang H."/>
        </authorList>
    </citation>
    <scope>NUCLEOTIDE SEQUENCE [LARGE SCALE GENOMIC DNA]</scope>
</reference>
<dbReference type="FunFam" id="1.10.510.10:FF:000060">
    <property type="entry name" value="G-type lectin S-receptor-like serine/threonine-protein kinase"/>
    <property type="match status" value="1"/>
</dbReference>
<dbReference type="PANTHER" id="PTHR27002">
    <property type="entry name" value="RECEPTOR-LIKE SERINE/THREONINE-PROTEIN KINASE SD1-8"/>
    <property type="match status" value="1"/>
</dbReference>
<dbReference type="AlphaFoldDB" id="A0ABD1S783"/>
<dbReference type="Gene3D" id="3.30.200.20">
    <property type="entry name" value="Phosphorylase Kinase, domain 1"/>
    <property type="match status" value="1"/>
</dbReference>
<keyword evidence="8" id="KW-1015">Disulfide bond</keyword>
<dbReference type="SUPFAM" id="SSF56112">
    <property type="entry name" value="Protein kinase-like (PK-like)"/>
    <property type="match status" value="1"/>
</dbReference>
<keyword evidence="6" id="KW-0418">Kinase</keyword>
<dbReference type="EMBL" id="JBFOLJ010000011">
    <property type="protein sequence ID" value="KAL2496273.1"/>
    <property type="molecule type" value="Genomic_DNA"/>
</dbReference>
<dbReference type="Gene3D" id="1.10.510.10">
    <property type="entry name" value="Transferase(Phosphotransferase) domain 1"/>
    <property type="match status" value="1"/>
</dbReference>
<evidence type="ECO:0000313" key="14">
    <source>
        <dbReference type="Proteomes" id="UP001604277"/>
    </source>
</evidence>
<dbReference type="Proteomes" id="UP001604277">
    <property type="component" value="Unassembled WGS sequence"/>
</dbReference>
<evidence type="ECO:0000256" key="10">
    <source>
        <dbReference type="ARBA" id="ARBA00047899"/>
    </source>
</evidence>
<dbReference type="GO" id="GO:0004674">
    <property type="term" value="F:protein serine/threonine kinase activity"/>
    <property type="evidence" value="ECO:0007669"/>
    <property type="project" value="UniProtKB-KW"/>
</dbReference>
<dbReference type="SMART" id="SM00220">
    <property type="entry name" value="S_TKc"/>
    <property type="match status" value="1"/>
</dbReference>
<dbReference type="PROSITE" id="PS00108">
    <property type="entry name" value="PROTEIN_KINASE_ST"/>
    <property type="match status" value="1"/>
</dbReference>
<evidence type="ECO:0000256" key="5">
    <source>
        <dbReference type="ARBA" id="ARBA00022741"/>
    </source>
</evidence>
<evidence type="ECO:0000256" key="8">
    <source>
        <dbReference type="ARBA" id="ARBA00023157"/>
    </source>
</evidence>
<evidence type="ECO:0000256" key="4">
    <source>
        <dbReference type="ARBA" id="ARBA00022729"/>
    </source>
</evidence>
<gene>
    <name evidence="13" type="ORF">Fot_40030</name>
</gene>
<sequence length="312" mass="35267">MIGEGGFGPVYWGSLSDGQGIAVKRLSKTSRQGIEEFKNEVRSIAKLQHRNLVRLLGCCTEGEEMMLLYEYMQNKSLDNFIFDQDKRTILSWPKRFDIIMGIARGLLYLHHDSRLKIIHRDLKTSNILLDEYLNPKISDFGLARIVGGCQNISRTKRVIGTYGYMAPEYAFDGKFSVKSDVYSMGVVLLEIVSGKKNRGFRHTDKCDSLLGHAWLLWKEDKALELIDECLKYSFVECQVKRCIHVGLLCVQKYGEDRPAMSSVLFMLGSEEGANLPDPKEPGFFMGGSCSNEETCKAESIANTMTITDLEAR</sequence>
<dbReference type="InterPro" id="IPR008271">
    <property type="entry name" value="Ser/Thr_kinase_AS"/>
</dbReference>
<name>A0ABD1S783_9LAMI</name>
<dbReference type="EC" id="2.7.11.1" evidence="1"/>
<evidence type="ECO:0000256" key="6">
    <source>
        <dbReference type="ARBA" id="ARBA00022777"/>
    </source>
</evidence>
<keyword evidence="5" id="KW-0547">Nucleotide-binding</keyword>
<dbReference type="InterPro" id="IPR011009">
    <property type="entry name" value="Kinase-like_dom_sf"/>
</dbReference>
<keyword evidence="9" id="KW-0325">Glycoprotein</keyword>
<keyword evidence="3" id="KW-0808">Transferase</keyword>